<dbReference type="GO" id="GO:0072686">
    <property type="term" value="C:mitotic spindle"/>
    <property type="evidence" value="ECO:0007669"/>
    <property type="project" value="TreeGrafter"/>
</dbReference>
<dbReference type="Proteomes" id="UP000501690">
    <property type="component" value="Linkage Group LG2"/>
</dbReference>
<dbReference type="EMBL" id="CP039346">
    <property type="protein sequence ID" value="QCD79709.1"/>
    <property type="molecule type" value="Genomic_DNA"/>
</dbReference>
<keyword evidence="4" id="KW-0498">Mitosis</keyword>
<evidence type="ECO:0000256" key="5">
    <source>
        <dbReference type="ARBA" id="ARBA00023242"/>
    </source>
</evidence>
<dbReference type="GO" id="GO:0000776">
    <property type="term" value="C:kinetochore"/>
    <property type="evidence" value="ECO:0007669"/>
    <property type="project" value="TreeGrafter"/>
</dbReference>
<evidence type="ECO:0000313" key="9">
    <source>
        <dbReference type="Proteomes" id="UP000501690"/>
    </source>
</evidence>
<evidence type="ECO:0000256" key="4">
    <source>
        <dbReference type="ARBA" id="ARBA00022776"/>
    </source>
</evidence>
<organism evidence="8 9">
    <name type="scientific">Vigna unguiculata</name>
    <name type="common">Cowpea</name>
    <dbReference type="NCBI Taxonomy" id="3917"/>
    <lineage>
        <taxon>Eukaryota</taxon>
        <taxon>Viridiplantae</taxon>
        <taxon>Streptophyta</taxon>
        <taxon>Embryophyta</taxon>
        <taxon>Tracheophyta</taxon>
        <taxon>Spermatophyta</taxon>
        <taxon>Magnoliopsida</taxon>
        <taxon>eudicotyledons</taxon>
        <taxon>Gunneridae</taxon>
        <taxon>Pentapetalae</taxon>
        <taxon>rosids</taxon>
        <taxon>fabids</taxon>
        <taxon>Fabales</taxon>
        <taxon>Fabaceae</taxon>
        <taxon>Papilionoideae</taxon>
        <taxon>50 kb inversion clade</taxon>
        <taxon>NPAAA clade</taxon>
        <taxon>indigoferoid/millettioid clade</taxon>
        <taxon>Phaseoleae</taxon>
        <taxon>Vigna</taxon>
    </lineage>
</organism>
<accession>A0A4D6KWG9</accession>
<dbReference type="GO" id="GO:0007094">
    <property type="term" value="P:mitotic spindle assembly checkpoint signaling"/>
    <property type="evidence" value="ECO:0007669"/>
    <property type="project" value="InterPro"/>
</dbReference>
<sequence>MYYESLMVKSDFIEALNKAENQARDYQSKFETLEDNFQKVGQYMLVEVAFHLIFSFLNLLVKSDFIEALNKAENQARDYQSKFETLEDNFQKVESERKKFVDQFLYAEQELAAAKGREQALQEQLLKEVTESQERLRKQIQLNSELQLEQMECRANNAEREAELLKEQLKHLKGQLDEDY</sequence>
<evidence type="ECO:0000256" key="2">
    <source>
        <dbReference type="ARBA" id="ARBA00008029"/>
    </source>
</evidence>
<keyword evidence="7" id="KW-0175">Coiled coil</keyword>
<feature type="coiled-coil region" evidence="7">
    <location>
        <begin position="62"/>
        <end position="103"/>
    </location>
</feature>
<dbReference type="GO" id="GO:0005635">
    <property type="term" value="C:nuclear envelope"/>
    <property type="evidence" value="ECO:0007669"/>
    <property type="project" value="TreeGrafter"/>
</dbReference>
<dbReference type="AlphaFoldDB" id="A0A4D6KWG9"/>
<keyword evidence="9" id="KW-1185">Reference proteome</keyword>
<evidence type="ECO:0000313" key="8">
    <source>
        <dbReference type="EMBL" id="QCD79709.1"/>
    </source>
</evidence>
<name>A0A4D6KWG9_VIGUN</name>
<feature type="coiled-coil region" evidence="7">
    <location>
        <begin position="141"/>
        <end position="175"/>
    </location>
</feature>
<keyword evidence="3" id="KW-0132">Cell division</keyword>
<evidence type="ECO:0000256" key="7">
    <source>
        <dbReference type="SAM" id="Coils"/>
    </source>
</evidence>
<protein>
    <submittedName>
        <fullName evidence="8">Mitotic spindle assembly checkpoint protein MAD1</fullName>
    </submittedName>
</protein>
<comment type="subcellular location">
    <subcellularLocation>
        <location evidence="1">Nucleus</location>
    </subcellularLocation>
</comment>
<dbReference type="PANTHER" id="PTHR23168">
    <property type="entry name" value="MITOTIC SPINDLE ASSEMBLY CHECKPOINT PROTEIN MAD1 MITOTIC ARREST DEFICIENT-LIKE PROTEIN 1"/>
    <property type="match status" value="1"/>
</dbReference>
<reference evidence="8 9" key="1">
    <citation type="submission" date="2019-04" db="EMBL/GenBank/DDBJ databases">
        <title>An improved genome assembly and genetic linkage map for asparagus bean, Vigna unguiculata ssp. sesquipedialis.</title>
        <authorList>
            <person name="Xia Q."/>
            <person name="Zhang R."/>
            <person name="Dong Y."/>
        </authorList>
    </citation>
    <scope>NUCLEOTIDE SEQUENCE [LARGE SCALE GENOMIC DNA]</scope>
    <source>
        <tissue evidence="8">Leaf</tissue>
    </source>
</reference>
<dbReference type="GO" id="GO:0051315">
    <property type="term" value="P:attachment of mitotic spindle microtubules to kinetochore"/>
    <property type="evidence" value="ECO:0007669"/>
    <property type="project" value="TreeGrafter"/>
</dbReference>
<evidence type="ECO:0000256" key="3">
    <source>
        <dbReference type="ARBA" id="ARBA00022618"/>
    </source>
</evidence>
<comment type="similarity">
    <text evidence="2">Belongs to the MAD1 family.</text>
</comment>
<dbReference type="GO" id="GO:0051301">
    <property type="term" value="P:cell division"/>
    <property type="evidence" value="ECO:0007669"/>
    <property type="project" value="UniProtKB-KW"/>
</dbReference>
<keyword evidence="6" id="KW-0131">Cell cycle</keyword>
<gene>
    <name evidence="8" type="ORF">DEO72_LG2g23</name>
</gene>
<evidence type="ECO:0000256" key="6">
    <source>
        <dbReference type="ARBA" id="ARBA00023306"/>
    </source>
</evidence>
<proteinExistence type="inferred from homology"/>
<feature type="coiled-coil region" evidence="7">
    <location>
        <begin position="9"/>
        <end position="36"/>
    </location>
</feature>
<evidence type="ECO:0000256" key="1">
    <source>
        <dbReference type="ARBA" id="ARBA00004123"/>
    </source>
</evidence>
<keyword evidence="5" id="KW-0539">Nucleus</keyword>
<dbReference type="InterPro" id="IPR008672">
    <property type="entry name" value="Mad1"/>
</dbReference>
<dbReference type="PANTHER" id="PTHR23168:SF0">
    <property type="entry name" value="MITOTIC SPINDLE ASSEMBLY CHECKPOINT PROTEIN MAD1"/>
    <property type="match status" value="1"/>
</dbReference>